<feature type="region of interest" description="Disordered" evidence="4">
    <location>
        <begin position="1"/>
        <end position="255"/>
    </location>
</feature>
<feature type="region of interest" description="Disordered" evidence="4">
    <location>
        <begin position="296"/>
        <end position="398"/>
    </location>
</feature>
<proteinExistence type="predicted"/>
<dbReference type="AlphaFoldDB" id="A0AA39G9S9"/>
<reference evidence="7" key="1">
    <citation type="submission" date="2022-10" db="EMBL/GenBank/DDBJ databases">
        <title>Determination and structural analysis of whole genome sequence of Sarocladium strictum F4-1.</title>
        <authorList>
            <person name="Hu L."/>
            <person name="Jiang Y."/>
        </authorList>
    </citation>
    <scope>NUCLEOTIDE SEQUENCE</scope>
    <source>
        <strain evidence="7">F4-1</strain>
    </source>
</reference>
<dbReference type="CDD" id="cd00167">
    <property type="entry name" value="SANT"/>
    <property type="match status" value="2"/>
</dbReference>
<dbReference type="InterPro" id="IPR017930">
    <property type="entry name" value="Myb_dom"/>
</dbReference>
<dbReference type="GO" id="GO:0000976">
    <property type="term" value="F:transcription cis-regulatory region binding"/>
    <property type="evidence" value="ECO:0007669"/>
    <property type="project" value="TreeGrafter"/>
</dbReference>
<comment type="caution">
    <text evidence="7">The sequence shown here is derived from an EMBL/GenBank/DDBJ whole genome shotgun (WGS) entry which is preliminary data.</text>
</comment>
<feature type="compositionally biased region" description="Low complexity" evidence="4">
    <location>
        <begin position="45"/>
        <end position="58"/>
    </location>
</feature>
<feature type="compositionally biased region" description="Polar residues" evidence="4">
    <location>
        <begin position="59"/>
        <end position="70"/>
    </location>
</feature>
<comment type="subcellular location">
    <subcellularLocation>
        <location evidence="1">Nucleus</location>
    </subcellularLocation>
</comment>
<dbReference type="PANTHER" id="PTHR46380:SF2">
    <property type="entry name" value="CYCLIN-D-BINDING MYB-LIKE TRANSCRIPTION FACTOR 1"/>
    <property type="match status" value="1"/>
</dbReference>
<feature type="domain" description="Myb-like" evidence="5">
    <location>
        <begin position="532"/>
        <end position="606"/>
    </location>
</feature>
<dbReference type="EMBL" id="JAPDFR010000008">
    <property type="protein sequence ID" value="KAK0384529.1"/>
    <property type="molecule type" value="Genomic_DNA"/>
</dbReference>
<dbReference type="Gene3D" id="1.10.10.60">
    <property type="entry name" value="Homeodomain-like"/>
    <property type="match status" value="2"/>
</dbReference>
<dbReference type="InterPro" id="IPR009057">
    <property type="entry name" value="Homeodomain-like_sf"/>
</dbReference>
<feature type="region of interest" description="Disordered" evidence="4">
    <location>
        <begin position="816"/>
        <end position="919"/>
    </location>
</feature>
<dbReference type="GO" id="GO:0003700">
    <property type="term" value="F:DNA-binding transcription factor activity"/>
    <property type="evidence" value="ECO:0007669"/>
    <property type="project" value="TreeGrafter"/>
</dbReference>
<keyword evidence="2" id="KW-0238">DNA-binding</keyword>
<feature type="compositionally biased region" description="Basic residues" evidence="4">
    <location>
        <begin position="822"/>
        <end position="832"/>
    </location>
</feature>
<protein>
    <submittedName>
        <fullName evidence="7">Uncharacterized protein</fullName>
    </submittedName>
</protein>
<dbReference type="GO" id="GO:0005634">
    <property type="term" value="C:nucleus"/>
    <property type="evidence" value="ECO:0007669"/>
    <property type="project" value="UniProtKB-SubCell"/>
</dbReference>
<feature type="compositionally biased region" description="Basic residues" evidence="4">
    <location>
        <begin position="361"/>
        <end position="380"/>
    </location>
</feature>
<evidence type="ECO:0000313" key="7">
    <source>
        <dbReference type="EMBL" id="KAK0382644.1"/>
    </source>
</evidence>
<feature type="compositionally biased region" description="Acidic residues" evidence="4">
    <location>
        <begin position="211"/>
        <end position="224"/>
    </location>
</feature>
<dbReference type="Pfam" id="PF13921">
    <property type="entry name" value="Myb_DNA-bind_6"/>
    <property type="match status" value="1"/>
</dbReference>
<feature type="domain" description="Myb-like" evidence="5">
    <location>
        <begin position="480"/>
        <end position="529"/>
    </location>
</feature>
<feature type="compositionally biased region" description="Basic residues" evidence="4">
    <location>
        <begin position="122"/>
        <end position="138"/>
    </location>
</feature>
<dbReference type="InterPro" id="IPR051651">
    <property type="entry name" value="DMTF1_DNA-bind_reg"/>
</dbReference>
<dbReference type="SMART" id="SM00717">
    <property type="entry name" value="SANT"/>
    <property type="match status" value="2"/>
</dbReference>
<evidence type="ECO:0000256" key="2">
    <source>
        <dbReference type="ARBA" id="ARBA00023125"/>
    </source>
</evidence>
<dbReference type="InterPro" id="IPR001005">
    <property type="entry name" value="SANT/Myb"/>
</dbReference>
<keyword evidence="3" id="KW-0539">Nucleus</keyword>
<dbReference type="PROSITE" id="PS50090">
    <property type="entry name" value="MYB_LIKE"/>
    <property type="match status" value="2"/>
</dbReference>
<dbReference type="Proteomes" id="UP001175261">
    <property type="component" value="Unassembled WGS sequence"/>
</dbReference>
<accession>A0AA39G9S9</accession>
<sequence length="919" mass="101784">MSNLDLELRSDSQTTYSWATRAQQPSLDASGASSDDKQAIFATQPPAQELEAAAQLSSFASSEDPTSIQVPSHHPAAFESIATMDPYDPEGLPGSQDGFGDMAIFDANASQIPASSIEGDGRKHKRDKKHKHKKSKKDKHGDLDATPDLPVDDAQEPSVAERSLDVDEEARALAEQLGSMPSPTQPKRKRSSADGSGGKRKKKKTRSIDATPDDVIEEDGEDDERIPATSSGAQAEPDADIAATMDLEDASVQPQGNEMDVASLAIEAFNEHMNGHANGVNNAVDYEVPTAVMEEPMPVPSTEPQAAEALDTSPKQHRSAKSKKAKPTFFEQPTAELAPEDDDVGKDAMWDMPSPSAAAPKPRRAKPSSKKGKGRQKLAHSMHGASDGEDGEAAPRPRRAKAEGFVQGRFSDLELDGIRQAVEQYRDDSGKTQHEVNEMIHAPGGTTAGEEHRQLWDMIFEKCPDRYRQKIINVTRKNFHNFVARGTWTPEQEAELRYLIDIHGTKWSQIAGLINRHPEDIRDRYRNYIVCGDRQRKDAWTEEEESRLTQYFIEAAEAIDDLRRSQPDRELLKKSYEELIDWQNISERMDRTRSRLQCITKWKAMNLKTNGKDKVQALQPNSQITFKLEKARRQLHDMPETERYRLVLAIQGTAAGTESKIPWQKLIDKQFRTRYKRPTQFLLWTRLKQTIPGHESKTVRDIAQELVHRYEQDGSLPAVDDDSMYDVHEERELLSRLSSTGGAMAHPSTQHDPNQLSAEFVMNSDDEGPAGAPTAAPEPTLAQEMQIDPALIAAAAVEPLEAAASLQAAQALAAATMETPQKKPKKVKKAKKSAVEPSQDPIEDLSQVPMEQEALPEATLVDDEIDESQLRGKKKRSGKFKSSEHKDAALETGLPLEPASDSVMDDMEDVPARVSPNLA</sequence>
<dbReference type="EMBL" id="JAPDFR010000011">
    <property type="protein sequence ID" value="KAK0382644.1"/>
    <property type="molecule type" value="Genomic_DNA"/>
</dbReference>
<keyword evidence="9" id="KW-1185">Reference proteome</keyword>
<evidence type="ECO:0000313" key="8">
    <source>
        <dbReference type="EMBL" id="KAK0384529.1"/>
    </source>
</evidence>
<feature type="domain" description="HTH myb-type" evidence="6">
    <location>
        <begin position="480"/>
        <end position="533"/>
    </location>
</feature>
<name>A0AA39G9S9_SARSR</name>
<dbReference type="PANTHER" id="PTHR46380">
    <property type="entry name" value="CYCLIN-D-BINDING MYB-LIKE TRANSCRIPTION FACTOR 1"/>
    <property type="match status" value="1"/>
</dbReference>
<feature type="compositionally biased region" description="Basic and acidic residues" evidence="4">
    <location>
        <begin position="162"/>
        <end position="172"/>
    </location>
</feature>
<organism evidence="7 9">
    <name type="scientific">Sarocladium strictum</name>
    <name type="common">Black bundle disease fungus</name>
    <name type="synonym">Acremonium strictum</name>
    <dbReference type="NCBI Taxonomy" id="5046"/>
    <lineage>
        <taxon>Eukaryota</taxon>
        <taxon>Fungi</taxon>
        <taxon>Dikarya</taxon>
        <taxon>Ascomycota</taxon>
        <taxon>Pezizomycotina</taxon>
        <taxon>Sordariomycetes</taxon>
        <taxon>Hypocreomycetidae</taxon>
        <taxon>Hypocreales</taxon>
        <taxon>Sarocladiaceae</taxon>
        <taxon>Sarocladium</taxon>
    </lineage>
</organism>
<evidence type="ECO:0000259" key="5">
    <source>
        <dbReference type="PROSITE" id="PS50090"/>
    </source>
</evidence>
<evidence type="ECO:0000256" key="3">
    <source>
        <dbReference type="ARBA" id="ARBA00023242"/>
    </source>
</evidence>
<evidence type="ECO:0000259" key="6">
    <source>
        <dbReference type="PROSITE" id="PS51294"/>
    </source>
</evidence>
<dbReference type="PROSITE" id="PS51294">
    <property type="entry name" value="HTH_MYB"/>
    <property type="match status" value="1"/>
</dbReference>
<evidence type="ECO:0000313" key="9">
    <source>
        <dbReference type="Proteomes" id="UP001175261"/>
    </source>
</evidence>
<feature type="compositionally biased region" description="Basic residues" evidence="4">
    <location>
        <begin position="315"/>
        <end position="326"/>
    </location>
</feature>
<gene>
    <name evidence="8" type="ORF">NLU13_8615</name>
    <name evidence="7" type="ORF">NLU13_9950</name>
</gene>
<dbReference type="SUPFAM" id="SSF46689">
    <property type="entry name" value="Homeodomain-like"/>
    <property type="match status" value="1"/>
</dbReference>
<evidence type="ECO:0000256" key="4">
    <source>
        <dbReference type="SAM" id="MobiDB-lite"/>
    </source>
</evidence>
<feature type="compositionally biased region" description="Basic and acidic residues" evidence="4">
    <location>
        <begin position="1"/>
        <end position="10"/>
    </location>
</feature>
<evidence type="ECO:0000256" key="1">
    <source>
        <dbReference type="ARBA" id="ARBA00004123"/>
    </source>
</evidence>
<feature type="compositionally biased region" description="Polar residues" evidence="4">
    <location>
        <begin position="11"/>
        <end position="33"/>
    </location>
</feature>